<dbReference type="AlphaFoldDB" id="A0A9D2C238"/>
<organism evidence="1 2">
    <name type="scientific">Candidatus Acutalibacter pullistercoris</name>
    <dbReference type="NCBI Taxonomy" id="2838418"/>
    <lineage>
        <taxon>Bacteria</taxon>
        <taxon>Bacillati</taxon>
        <taxon>Bacillota</taxon>
        <taxon>Clostridia</taxon>
        <taxon>Eubacteriales</taxon>
        <taxon>Acutalibacteraceae</taxon>
        <taxon>Acutalibacter</taxon>
    </lineage>
</organism>
<dbReference type="EMBL" id="DXDU01000128">
    <property type="protein sequence ID" value="HIY27087.1"/>
    <property type="molecule type" value="Genomic_DNA"/>
</dbReference>
<accession>A0A9D2C238</accession>
<name>A0A9D2C238_9FIRM</name>
<protein>
    <submittedName>
        <fullName evidence="1">Uncharacterized protein</fullName>
    </submittedName>
</protein>
<comment type="caution">
    <text evidence="1">The sequence shown here is derived from an EMBL/GenBank/DDBJ whole genome shotgun (WGS) entry which is preliminary data.</text>
</comment>
<reference evidence="1" key="2">
    <citation type="submission" date="2021-04" db="EMBL/GenBank/DDBJ databases">
        <authorList>
            <person name="Gilroy R."/>
        </authorList>
    </citation>
    <scope>NUCLEOTIDE SEQUENCE</scope>
    <source>
        <strain evidence="1">1282</strain>
    </source>
</reference>
<evidence type="ECO:0000313" key="2">
    <source>
        <dbReference type="Proteomes" id="UP000823915"/>
    </source>
</evidence>
<reference evidence="1" key="1">
    <citation type="journal article" date="2021" name="PeerJ">
        <title>Extensive microbial diversity within the chicken gut microbiome revealed by metagenomics and culture.</title>
        <authorList>
            <person name="Gilroy R."/>
            <person name="Ravi A."/>
            <person name="Getino M."/>
            <person name="Pursley I."/>
            <person name="Horton D.L."/>
            <person name="Alikhan N.F."/>
            <person name="Baker D."/>
            <person name="Gharbi K."/>
            <person name="Hall N."/>
            <person name="Watson M."/>
            <person name="Adriaenssens E.M."/>
            <person name="Foster-Nyarko E."/>
            <person name="Jarju S."/>
            <person name="Secka A."/>
            <person name="Antonio M."/>
            <person name="Oren A."/>
            <person name="Chaudhuri R.R."/>
            <person name="La Ragione R."/>
            <person name="Hildebrand F."/>
            <person name="Pallen M.J."/>
        </authorList>
    </citation>
    <scope>NUCLEOTIDE SEQUENCE</scope>
    <source>
        <strain evidence="1">1282</strain>
    </source>
</reference>
<sequence length="227" mass="24581">MRANDLLEELTEKLQEELPQGAVLPAWGNQPGKRWVEKLTVTGQVKEERLEGSRWKGTLEFVLFLPRAGEPQDGEAALEALEAAARELSAGFSGLRRGAVALDRDTGLRTIACCLDFVGGVSQGEITLGGKQCQAAGWTVAMTQEGEELRAVGEDVPFAVTGQRTRYQVTLEGVDVTGWENLASFTAVLGSETYTGCRWKELSPGENRGVFVSYRRETAEDGSGLEG</sequence>
<evidence type="ECO:0000313" key="1">
    <source>
        <dbReference type="EMBL" id="HIY27087.1"/>
    </source>
</evidence>
<gene>
    <name evidence="1" type="ORF">H9838_07965</name>
</gene>
<dbReference type="Proteomes" id="UP000823915">
    <property type="component" value="Unassembled WGS sequence"/>
</dbReference>
<proteinExistence type="predicted"/>